<proteinExistence type="inferred from homology"/>
<dbReference type="Pfam" id="PF00048">
    <property type="entry name" value="IL8"/>
    <property type="match status" value="1"/>
</dbReference>
<keyword evidence="7" id="KW-1015">Disulfide bond</keyword>
<keyword evidence="5 9" id="KW-0964">Secreted</keyword>
<dbReference type="GO" id="GO:0048245">
    <property type="term" value="P:eosinophil chemotaxis"/>
    <property type="evidence" value="ECO:0007669"/>
    <property type="project" value="TreeGrafter"/>
</dbReference>
<dbReference type="GO" id="GO:0005615">
    <property type="term" value="C:extracellular space"/>
    <property type="evidence" value="ECO:0007669"/>
    <property type="project" value="UniProtKB-KW"/>
</dbReference>
<dbReference type="GO" id="GO:0008009">
    <property type="term" value="F:chemokine activity"/>
    <property type="evidence" value="ECO:0007669"/>
    <property type="project" value="InterPro"/>
</dbReference>
<keyword evidence="3 9" id="KW-0145">Chemotaxis</keyword>
<dbReference type="CDD" id="cd00272">
    <property type="entry name" value="Chemokine_CC"/>
    <property type="match status" value="1"/>
</dbReference>
<dbReference type="GO" id="GO:0006954">
    <property type="term" value="P:inflammatory response"/>
    <property type="evidence" value="ECO:0007669"/>
    <property type="project" value="UniProtKB-KW"/>
</dbReference>
<keyword evidence="12" id="KW-1185">Reference proteome</keyword>
<feature type="chain" id="PRO_5029949786" description="C-C motif chemokine" evidence="9">
    <location>
        <begin position="24"/>
        <end position="97"/>
    </location>
</feature>
<evidence type="ECO:0000256" key="4">
    <source>
        <dbReference type="ARBA" id="ARBA00022514"/>
    </source>
</evidence>
<dbReference type="PANTHER" id="PTHR12015:SF147">
    <property type="entry name" value="C-C MOTIF CHEMOKINE 13"/>
    <property type="match status" value="1"/>
</dbReference>
<dbReference type="PANTHER" id="PTHR12015">
    <property type="entry name" value="SMALL INDUCIBLE CYTOKINE A"/>
    <property type="match status" value="1"/>
</dbReference>
<dbReference type="OrthoDB" id="9404618at2759"/>
<comment type="caution">
    <text evidence="11">The sequence shown here is derived from an EMBL/GenBank/DDBJ whole genome shotgun (WGS) entry which is preliminary data.</text>
</comment>
<dbReference type="InterPro" id="IPR001811">
    <property type="entry name" value="Chemokine_IL8-like_dom"/>
</dbReference>
<organism evidence="11 12">
    <name type="scientific">Rousettus aegyptiacus</name>
    <name type="common">Egyptian fruit bat</name>
    <name type="synonym">Pteropus aegyptiacus</name>
    <dbReference type="NCBI Taxonomy" id="9407"/>
    <lineage>
        <taxon>Eukaryota</taxon>
        <taxon>Metazoa</taxon>
        <taxon>Chordata</taxon>
        <taxon>Craniata</taxon>
        <taxon>Vertebrata</taxon>
        <taxon>Euteleostomi</taxon>
        <taxon>Mammalia</taxon>
        <taxon>Eutheria</taxon>
        <taxon>Laurasiatheria</taxon>
        <taxon>Chiroptera</taxon>
        <taxon>Yinpterochiroptera</taxon>
        <taxon>Pteropodoidea</taxon>
        <taxon>Pteropodidae</taxon>
        <taxon>Rousettinae</taxon>
        <taxon>Rousettus</taxon>
    </lineage>
</organism>
<evidence type="ECO:0000313" key="11">
    <source>
        <dbReference type="EMBL" id="KAF6455170.1"/>
    </source>
</evidence>
<evidence type="ECO:0000313" key="12">
    <source>
        <dbReference type="Proteomes" id="UP000593571"/>
    </source>
</evidence>
<dbReference type="SMART" id="SM00199">
    <property type="entry name" value="SCY"/>
    <property type="match status" value="1"/>
</dbReference>
<dbReference type="PROSITE" id="PS00472">
    <property type="entry name" value="SMALL_CYTOKINES_CC"/>
    <property type="match status" value="1"/>
</dbReference>
<feature type="signal peptide" evidence="9">
    <location>
        <begin position="1"/>
        <end position="23"/>
    </location>
</feature>
<dbReference type="Proteomes" id="UP000593571">
    <property type="component" value="Unassembled WGS sequence"/>
</dbReference>
<reference evidence="11 12" key="1">
    <citation type="journal article" date="2020" name="Nature">
        <title>Six reference-quality genomes reveal evolution of bat adaptations.</title>
        <authorList>
            <person name="Jebb D."/>
            <person name="Huang Z."/>
            <person name="Pippel M."/>
            <person name="Hughes G.M."/>
            <person name="Lavrichenko K."/>
            <person name="Devanna P."/>
            <person name="Winkler S."/>
            <person name="Jermiin L.S."/>
            <person name="Skirmuntt E.C."/>
            <person name="Katzourakis A."/>
            <person name="Burkitt-Gray L."/>
            <person name="Ray D.A."/>
            <person name="Sullivan K.A.M."/>
            <person name="Roscito J.G."/>
            <person name="Kirilenko B.M."/>
            <person name="Davalos L.M."/>
            <person name="Corthals A.P."/>
            <person name="Power M.L."/>
            <person name="Jones G."/>
            <person name="Ransome R.D."/>
            <person name="Dechmann D.K.N."/>
            <person name="Locatelli A.G."/>
            <person name="Puechmaille S.J."/>
            <person name="Fedrigo O."/>
            <person name="Jarvis E.D."/>
            <person name="Hiller M."/>
            <person name="Vernes S.C."/>
            <person name="Myers E.W."/>
            <person name="Teeling E.C."/>
        </authorList>
    </citation>
    <scope>NUCLEOTIDE SEQUENCE [LARGE SCALE GENOMIC DNA]</scope>
    <source>
        <strain evidence="11">MRouAeg1</strain>
        <tissue evidence="11">Muscle</tissue>
    </source>
</reference>
<evidence type="ECO:0000259" key="10">
    <source>
        <dbReference type="SMART" id="SM00199"/>
    </source>
</evidence>
<dbReference type="GO" id="GO:0061844">
    <property type="term" value="P:antimicrobial humoral immune response mediated by antimicrobial peptide"/>
    <property type="evidence" value="ECO:0007669"/>
    <property type="project" value="TreeGrafter"/>
</dbReference>
<protein>
    <recommendedName>
        <fullName evidence="9">C-C motif chemokine</fullName>
    </recommendedName>
</protein>
<name>A0A7J8G5D6_ROUAE</name>
<dbReference type="SUPFAM" id="SSF54117">
    <property type="entry name" value="Interleukin 8-like chemokines"/>
    <property type="match status" value="1"/>
</dbReference>
<evidence type="ECO:0000256" key="5">
    <source>
        <dbReference type="ARBA" id="ARBA00022525"/>
    </source>
</evidence>
<evidence type="ECO:0000256" key="6">
    <source>
        <dbReference type="ARBA" id="ARBA00022729"/>
    </source>
</evidence>
<dbReference type="KEGG" id="ray:107519956"/>
<dbReference type="AlphaFoldDB" id="A0A7J8G5D6"/>
<evidence type="ECO:0000256" key="8">
    <source>
        <dbReference type="ARBA" id="ARBA00023198"/>
    </source>
</evidence>
<dbReference type="InterPro" id="IPR036048">
    <property type="entry name" value="Interleukin_8-like_sf"/>
</dbReference>
<keyword evidence="8" id="KW-0395">Inflammatory response</keyword>
<gene>
    <name evidence="11" type="ORF">HJG63_002330</name>
</gene>
<accession>A0A7J8G5D6</accession>
<dbReference type="InterPro" id="IPR039809">
    <property type="entry name" value="Chemokine_b/g/d"/>
</dbReference>
<keyword evidence="6 9" id="KW-0732">Signal</keyword>
<dbReference type="EMBL" id="JACASE010000006">
    <property type="protein sequence ID" value="KAF6455170.1"/>
    <property type="molecule type" value="Genomic_DNA"/>
</dbReference>
<dbReference type="GO" id="GO:0070098">
    <property type="term" value="P:chemokine-mediated signaling pathway"/>
    <property type="evidence" value="ECO:0007669"/>
    <property type="project" value="TreeGrafter"/>
</dbReference>
<evidence type="ECO:0000256" key="1">
    <source>
        <dbReference type="ARBA" id="ARBA00004613"/>
    </source>
</evidence>
<dbReference type="Gene3D" id="2.40.50.40">
    <property type="match status" value="1"/>
</dbReference>
<feature type="domain" description="Chemokine interleukin-8-like" evidence="10">
    <location>
        <begin position="29"/>
        <end position="88"/>
    </location>
</feature>
<keyword evidence="4 9" id="KW-0202">Cytokine</keyword>
<sequence>MKVAAALLYLLLTVAVFNIQLLAQPALVPTICCFNLRNRKISIQQLHSYRRITSSRCPQKAVLFKTKQAKEICAYPTKKWVQDAMKYLDQKSRTPKP</sequence>
<dbReference type="GO" id="GO:0030335">
    <property type="term" value="P:positive regulation of cell migration"/>
    <property type="evidence" value="ECO:0007669"/>
    <property type="project" value="TreeGrafter"/>
</dbReference>
<comment type="similarity">
    <text evidence="2 9">Belongs to the intercrine beta (chemokine CC) family.</text>
</comment>
<evidence type="ECO:0000256" key="9">
    <source>
        <dbReference type="RuleBase" id="RU361150"/>
    </source>
</evidence>
<comment type="subcellular location">
    <subcellularLocation>
        <location evidence="1 9">Secreted</location>
    </subcellularLocation>
</comment>
<dbReference type="GO" id="GO:0048020">
    <property type="term" value="F:CCR chemokine receptor binding"/>
    <property type="evidence" value="ECO:0007669"/>
    <property type="project" value="TreeGrafter"/>
</dbReference>
<evidence type="ECO:0000256" key="7">
    <source>
        <dbReference type="ARBA" id="ARBA00023157"/>
    </source>
</evidence>
<dbReference type="FunFam" id="2.40.50.40:FF:000002">
    <property type="entry name" value="C-C motif chemokine"/>
    <property type="match status" value="1"/>
</dbReference>
<evidence type="ECO:0000256" key="2">
    <source>
        <dbReference type="ARBA" id="ARBA00010868"/>
    </source>
</evidence>
<dbReference type="InterPro" id="IPR000827">
    <property type="entry name" value="Chemokine_CC_CS"/>
</dbReference>
<evidence type="ECO:0000256" key="3">
    <source>
        <dbReference type="ARBA" id="ARBA00022500"/>
    </source>
</evidence>